<evidence type="ECO:0000313" key="3">
    <source>
        <dbReference type="Proteomes" id="UP001295423"/>
    </source>
</evidence>
<sequence>MSHDQSNLHEKIDVASAEGETENSNAKTSKLGRKGDARMHKAVAARLANPDLSLFDALRIGGFDYPSNDDSSIMDAEKVTLGQRKNQLSRRLRLARKNCTDVKPDDKSSLPTFSGAHTMPRDQELTASKPSNIGALALQMKRDGPVLNGLSDDDGEDHIDEQSKRPRIAKYHPEYAPLFVPPSASVRNPFGSTGIAKHSQNSNIPHAYSTANCVPNQQPEDNKNAASFNPPLGVGNLNFDELPLVSQPLGNVFNCNHTSQPRASAVAISSLAASAQAVGLTLEQLAMSLSSNPANLSKIILGVDDSATAKKQDALALHLYEVESKALYSKCMLTAGIDPKRCQQSSEEYLNFALKAWQAEGRRLQALMRRNPTVRDPPIEPHTDASGSEGNRDASTSSRGSDSTVKNPDSATGRAKADERDSSNFQSSDGFHVHRLDGQCGHKAIIHHPKDGVAHIDFVIGEVVECYQGIEPIHKNSESRWRSRYTCTEMKCKHKCYGEGVASNGIVVESNMEERQPKTIPLSEIDLDDPEWNLDPNGSIDGGVVGLFKLGEI</sequence>
<gene>
    <name evidence="2" type="ORF">CYCCA115_LOCUS11485</name>
</gene>
<keyword evidence="3" id="KW-1185">Reference proteome</keyword>
<proteinExistence type="predicted"/>
<comment type="caution">
    <text evidence="2">The sequence shown here is derived from an EMBL/GenBank/DDBJ whole genome shotgun (WGS) entry which is preliminary data.</text>
</comment>
<feature type="compositionally biased region" description="Polar residues" evidence="1">
    <location>
        <begin position="385"/>
        <end position="410"/>
    </location>
</feature>
<reference evidence="2" key="1">
    <citation type="submission" date="2023-08" db="EMBL/GenBank/DDBJ databases">
        <authorList>
            <person name="Audoor S."/>
            <person name="Bilcke G."/>
        </authorList>
    </citation>
    <scope>NUCLEOTIDE SEQUENCE</scope>
</reference>
<evidence type="ECO:0000256" key="1">
    <source>
        <dbReference type="SAM" id="MobiDB-lite"/>
    </source>
</evidence>
<dbReference type="AlphaFoldDB" id="A0AAD2FP21"/>
<name>A0AAD2FP21_9STRA</name>
<dbReference type="EMBL" id="CAKOGP040001743">
    <property type="protein sequence ID" value="CAJ1948158.1"/>
    <property type="molecule type" value="Genomic_DNA"/>
</dbReference>
<organism evidence="2 3">
    <name type="scientific">Cylindrotheca closterium</name>
    <dbReference type="NCBI Taxonomy" id="2856"/>
    <lineage>
        <taxon>Eukaryota</taxon>
        <taxon>Sar</taxon>
        <taxon>Stramenopiles</taxon>
        <taxon>Ochrophyta</taxon>
        <taxon>Bacillariophyta</taxon>
        <taxon>Bacillariophyceae</taxon>
        <taxon>Bacillariophycidae</taxon>
        <taxon>Bacillariales</taxon>
        <taxon>Bacillariaceae</taxon>
        <taxon>Cylindrotheca</taxon>
    </lineage>
</organism>
<feature type="region of interest" description="Disordered" evidence="1">
    <location>
        <begin position="369"/>
        <end position="430"/>
    </location>
</feature>
<protein>
    <submittedName>
        <fullName evidence="2">Uncharacterized protein</fullName>
    </submittedName>
</protein>
<feature type="compositionally biased region" description="Basic and acidic residues" evidence="1">
    <location>
        <begin position="1"/>
        <end position="13"/>
    </location>
</feature>
<evidence type="ECO:0000313" key="2">
    <source>
        <dbReference type="EMBL" id="CAJ1948158.1"/>
    </source>
</evidence>
<dbReference type="Proteomes" id="UP001295423">
    <property type="component" value="Unassembled WGS sequence"/>
</dbReference>
<accession>A0AAD2FP21</accession>
<feature type="region of interest" description="Disordered" evidence="1">
    <location>
        <begin position="1"/>
        <end position="40"/>
    </location>
</feature>